<evidence type="ECO:0000313" key="2">
    <source>
        <dbReference type="EMBL" id="MPC23428.1"/>
    </source>
</evidence>
<protein>
    <submittedName>
        <fullName evidence="2">Uncharacterized protein</fullName>
    </submittedName>
</protein>
<comment type="caution">
    <text evidence="2">The sequence shown here is derived from an EMBL/GenBank/DDBJ whole genome shotgun (WGS) entry which is preliminary data.</text>
</comment>
<gene>
    <name evidence="2" type="ORF">E2C01_016475</name>
</gene>
<proteinExistence type="predicted"/>
<organism evidence="2 3">
    <name type="scientific">Portunus trituberculatus</name>
    <name type="common">Swimming crab</name>
    <name type="synonym">Neptunus trituberculatus</name>
    <dbReference type="NCBI Taxonomy" id="210409"/>
    <lineage>
        <taxon>Eukaryota</taxon>
        <taxon>Metazoa</taxon>
        <taxon>Ecdysozoa</taxon>
        <taxon>Arthropoda</taxon>
        <taxon>Crustacea</taxon>
        <taxon>Multicrustacea</taxon>
        <taxon>Malacostraca</taxon>
        <taxon>Eumalacostraca</taxon>
        <taxon>Eucarida</taxon>
        <taxon>Decapoda</taxon>
        <taxon>Pleocyemata</taxon>
        <taxon>Brachyura</taxon>
        <taxon>Eubrachyura</taxon>
        <taxon>Portunoidea</taxon>
        <taxon>Portunidae</taxon>
        <taxon>Portuninae</taxon>
        <taxon>Portunus</taxon>
    </lineage>
</organism>
<feature type="compositionally biased region" description="Polar residues" evidence="1">
    <location>
        <begin position="195"/>
        <end position="206"/>
    </location>
</feature>
<sequence>MQEKGNQGSRLHVEARLNQLGEGGVDTVRLSRTRSAGCCWRRRTIASFTFRGGAEEGTKPLVSDKVASLKVGRLATKDPETPIRVEYLAGNETVFCQEMTLKDLLAGLRRTSRAAGRHAVLVLCLVRGQDVRGGQGKGCPILFCNGKRVGSPELPQKDQAVPVPKAGKEAGPISEAGQVGANPERKAGPAEAGQVETSLARPSSPGQEADPTEAGQMGSSPGSDGLGLCISAPTSEERQEEEQAGGRRKPR</sequence>
<name>A0A5B7DPQ0_PORTR</name>
<keyword evidence="3" id="KW-1185">Reference proteome</keyword>
<accession>A0A5B7DPQ0</accession>
<evidence type="ECO:0000256" key="1">
    <source>
        <dbReference type="SAM" id="MobiDB-lite"/>
    </source>
</evidence>
<dbReference type="EMBL" id="VSRR010001205">
    <property type="protein sequence ID" value="MPC23428.1"/>
    <property type="molecule type" value="Genomic_DNA"/>
</dbReference>
<dbReference type="Proteomes" id="UP000324222">
    <property type="component" value="Unassembled WGS sequence"/>
</dbReference>
<feature type="region of interest" description="Disordered" evidence="1">
    <location>
        <begin position="152"/>
        <end position="251"/>
    </location>
</feature>
<dbReference type="AlphaFoldDB" id="A0A5B7DPQ0"/>
<evidence type="ECO:0000313" key="3">
    <source>
        <dbReference type="Proteomes" id="UP000324222"/>
    </source>
</evidence>
<reference evidence="2 3" key="1">
    <citation type="submission" date="2019-05" db="EMBL/GenBank/DDBJ databases">
        <title>Another draft genome of Portunus trituberculatus and its Hox gene families provides insights of decapod evolution.</title>
        <authorList>
            <person name="Jeong J.-H."/>
            <person name="Song I."/>
            <person name="Kim S."/>
            <person name="Choi T."/>
            <person name="Kim D."/>
            <person name="Ryu S."/>
            <person name="Kim W."/>
        </authorList>
    </citation>
    <scope>NUCLEOTIDE SEQUENCE [LARGE SCALE GENOMIC DNA]</scope>
    <source>
        <tissue evidence="2">Muscle</tissue>
    </source>
</reference>